<dbReference type="Pfam" id="PF08241">
    <property type="entry name" value="Methyltransf_11"/>
    <property type="match status" value="1"/>
</dbReference>
<dbReference type="InterPro" id="IPR013216">
    <property type="entry name" value="Methyltransf_11"/>
</dbReference>
<evidence type="ECO:0000313" key="3">
    <source>
        <dbReference type="Proteomes" id="UP000176938"/>
    </source>
</evidence>
<gene>
    <name evidence="2" type="ORF">A3H38_05890</name>
</gene>
<reference evidence="2 3" key="1">
    <citation type="journal article" date="2016" name="Nat. Commun.">
        <title>Thousands of microbial genomes shed light on interconnected biogeochemical processes in an aquifer system.</title>
        <authorList>
            <person name="Anantharaman K."/>
            <person name="Brown C.T."/>
            <person name="Hug L.A."/>
            <person name="Sharon I."/>
            <person name="Castelle C.J."/>
            <person name="Probst A.J."/>
            <person name="Thomas B.C."/>
            <person name="Singh A."/>
            <person name="Wilkins M.J."/>
            <person name="Karaoz U."/>
            <person name="Brodie E.L."/>
            <person name="Williams K.H."/>
            <person name="Hubbard S.S."/>
            <person name="Banfield J.F."/>
        </authorList>
    </citation>
    <scope>NUCLEOTIDE SEQUENCE [LARGE SCALE GENOMIC DNA]</scope>
</reference>
<dbReference type="AlphaFoldDB" id="A0A1F4RBD6"/>
<comment type="caution">
    <text evidence="2">The sequence shown here is derived from an EMBL/GenBank/DDBJ whole genome shotgun (WGS) entry which is preliminary data.</text>
</comment>
<protein>
    <recommendedName>
        <fullName evidence="1">Methyltransferase type 11 domain-containing protein</fullName>
    </recommendedName>
</protein>
<dbReference type="Gene3D" id="3.40.50.150">
    <property type="entry name" value="Vaccinia Virus protein VP39"/>
    <property type="match status" value="1"/>
</dbReference>
<accession>A0A1F4RBD6</accession>
<proteinExistence type="predicted"/>
<dbReference type="GO" id="GO:0008757">
    <property type="term" value="F:S-adenosylmethionine-dependent methyltransferase activity"/>
    <property type="evidence" value="ECO:0007669"/>
    <property type="project" value="InterPro"/>
</dbReference>
<sequence length="213" mass="24652">MKTLWNSLRRLYFNYVHYNDRRAIWNAIRKSLRLEASQAPLLSFAPGETSKAKPRREKEGFFAKYCQGQGLDIGYGGDLLSSNCQGWDYADGNAQYLKGVPDSSFDFVYASHILEHVRNPTVAIKNWWRVLKTNGYLIVAIPERNLYEKRTRLPSHRNNDHKHFFLLENDEAPDTIGLCPFIKRTLPQHQIVYARVCGSNDEYAIEAVVKKIK</sequence>
<dbReference type="Proteomes" id="UP000176938">
    <property type="component" value="Unassembled WGS sequence"/>
</dbReference>
<dbReference type="InterPro" id="IPR029063">
    <property type="entry name" value="SAM-dependent_MTases_sf"/>
</dbReference>
<organism evidence="2 3">
    <name type="scientific">candidate division WOR-1 bacterium RIFCSPLOWO2_02_FULL_46_20</name>
    <dbReference type="NCBI Taxonomy" id="1802567"/>
    <lineage>
        <taxon>Bacteria</taxon>
        <taxon>Bacillati</taxon>
        <taxon>Saganbacteria</taxon>
    </lineage>
</organism>
<dbReference type="EMBL" id="METP01000040">
    <property type="protein sequence ID" value="OGC05494.1"/>
    <property type="molecule type" value="Genomic_DNA"/>
</dbReference>
<name>A0A1F4RBD6_UNCSA</name>
<dbReference type="SUPFAM" id="SSF53335">
    <property type="entry name" value="S-adenosyl-L-methionine-dependent methyltransferases"/>
    <property type="match status" value="1"/>
</dbReference>
<evidence type="ECO:0000259" key="1">
    <source>
        <dbReference type="Pfam" id="PF08241"/>
    </source>
</evidence>
<evidence type="ECO:0000313" key="2">
    <source>
        <dbReference type="EMBL" id="OGC05494.1"/>
    </source>
</evidence>
<feature type="domain" description="Methyltransferase type 11" evidence="1">
    <location>
        <begin position="87"/>
        <end position="139"/>
    </location>
</feature>